<evidence type="ECO:0000256" key="6">
    <source>
        <dbReference type="ARBA" id="ARBA00049513"/>
    </source>
</evidence>
<dbReference type="CDD" id="cd02801">
    <property type="entry name" value="DUS_like_FMN"/>
    <property type="match status" value="1"/>
</dbReference>
<comment type="catalytic activity">
    <reaction evidence="6">
        <text>5,6-dihydrouridine(47) in tRNA + NADP(+) = uridine(47) in tRNA + NADPH + H(+)</text>
        <dbReference type="Rhea" id="RHEA:53360"/>
        <dbReference type="Rhea" id="RHEA-COMP:13539"/>
        <dbReference type="Rhea" id="RHEA-COMP:13540"/>
        <dbReference type="ChEBI" id="CHEBI:15378"/>
        <dbReference type="ChEBI" id="CHEBI:57783"/>
        <dbReference type="ChEBI" id="CHEBI:58349"/>
        <dbReference type="ChEBI" id="CHEBI:65315"/>
        <dbReference type="ChEBI" id="CHEBI:74443"/>
        <dbReference type="EC" id="1.3.1.89"/>
    </reaction>
    <physiologicalReaction direction="right-to-left" evidence="6">
        <dbReference type="Rhea" id="RHEA:53362"/>
    </physiologicalReaction>
</comment>
<evidence type="ECO:0000256" key="5">
    <source>
        <dbReference type="ARBA" id="ARBA00049447"/>
    </source>
</evidence>
<proteinExistence type="inferred from homology"/>
<dbReference type="GO" id="GO:0102265">
    <property type="term" value="F:tRNA-dihydrouridine47 synthase activity"/>
    <property type="evidence" value="ECO:0007669"/>
    <property type="project" value="UniProtKB-EC"/>
</dbReference>
<dbReference type="GO" id="GO:0003723">
    <property type="term" value="F:RNA binding"/>
    <property type="evidence" value="ECO:0007669"/>
    <property type="project" value="TreeGrafter"/>
</dbReference>
<evidence type="ECO:0000256" key="2">
    <source>
        <dbReference type="ARBA" id="ARBA00012376"/>
    </source>
</evidence>
<evidence type="ECO:0000313" key="8">
    <source>
        <dbReference type="Ensembl" id="ENSMUNP00000027130.1"/>
    </source>
</evidence>
<comment type="catalytic activity">
    <reaction evidence="5">
        <text>a 5,6-dihydrouridine in mRNA + NADP(+) = a uridine in mRNA + NADPH + H(+)</text>
        <dbReference type="Rhea" id="RHEA:69855"/>
        <dbReference type="Rhea" id="RHEA-COMP:14658"/>
        <dbReference type="Rhea" id="RHEA-COMP:17789"/>
        <dbReference type="ChEBI" id="CHEBI:15378"/>
        <dbReference type="ChEBI" id="CHEBI:57783"/>
        <dbReference type="ChEBI" id="CHEBI:58349"/>
        <dbReference type="ChEBI" id="CHEBI:65315"/>
        <dbReference type="ChEBI" id="CHEBI:74443"/>
    </reaction>
    <physiologicalReaction direction="right-to-left" evidence="5">
        <dbReference type="Rhea" id="RHEA:69857"/>
    </physiologicalReaction>
</comment>
<reference evidence="8" key="2">
    <citation type="submission" date="2025-08" db="UniProtKB">
        <authorList>
            <consortium name="Ensembl"/>
        </authorList>
    </citation>
    <scope>IDENTIFICATION</scope>
</reference>
<dbReference type="InterPro" id="IPR035587">
    <property type="entry name" value="DUS-like_FMN-bd"/>
</dbReference>
<comment type="catalytic activity">
    <reaction evidence="3">
        <text>5,6-dihydrouridine(47) in tRNA + NAD(+) = uridine(47) in tRNA + NADH + H(+)</text>
        <dbReference type="Rhea" id="RHEA:53364"/>
        <dbReference type="Rhea" id="RHEA-COMP:13539"/>
        <dbReference type="Rhea" id="RHEA-COMP:13540"/>
        <dbReference type="ChEBI" id="CHEBI:15378"/>
        <dbReference type="ChEBI" id="CHEBI:57540"/>
        <dbReference type="ChEBI" id="CHEBI:57945"/>
        <dbReference type="ChEBI" id="CHEBI:65315"/>
        <dbReference type="ChEBI" id="CHEBI:74443"/>
        <dbReference type="EC" id="1.3.1.89"/>
    </reaction>
    <physiologicalReaction direction="right-to-left" evidence="3">
        <dbReference type="Rhea" id="RHEA:53366"/>
    </physiologicalReaction>
</comment>
<dbReference type="AlphaFoldDB" id="A0A8V5GNX9"/>
<evidence type="ECO:0000256" key="1">
    <source>
        <dbReference type="ARBA" id="ARBA00005451"/>
    </source>
</evidence>
<dbReference type="InterPro" id="IPR013785">
    <property type="entry name" value="Aldolase_TIM"/>
</dbReference>
<organism evidence="8 9">
    <name type="scientific">Melopsittacus undulatus</name>
    <name type="common">Budgerigar</name>
    <name type="synonym">Psittacus undulatus</name>
    <dbReference type="NCBI Taxonomy" id="13146"/>
    <lineage>
        <taxon>Eukaryota</taxon>
        <taxon>Metazoa</taxon>
        <taxon>Chordata</taxon>
        <taxon>Craniata</taxon>
        <taxon>Vertebrata</taxon>
        <taxon>Euteleostomi</taxon>
        <taxon>Archelosauria</taxon>
        <taxon>Archosauria</taxon>
        <taxon>Dinosauria</taxon>
        <taxon>Saurischia</taxon>
        <taxon>Theropoda</taxon>
        <taxon>Coelurosauria</taxon>
        <taxon>Aves</taxon>
        <taxon>Neognathae</taxon>
        <taxon>Neoaves</taxon>
        <taxon>Telluraves</taxon>
        <taxon>Australaves</taxon>
        <taxon>Psittaciformes</taxon>
        <taxon>Psittaculidae</taxon>
        <taxon>Melopsittacus</taxon>
    </lineage>
</organism>
<protein>
    <recommendedName>
        <fullName evidence="2">tRNA-dihydrouridine(47) synthase [NAD(P)(+)]</fullName>
        <ecNumber evidence="2">1.3.1.89</ecNumber>
    </recommendedName>
</protein>
<dbReference type="Ensembl" id="ENSMUNT00000031194.1">
    <property type="protein sequence ID" value="ENSMUNP00000027130.1"/>
    <property type="gene ID" value="ENSMUNG00000012834.2"/>
</dbReference>
<comment type="catalytic activity">
    <reaction evidence="4">
        <text>a 5,6-dihydrouridine in mRNA + NAD(+) = a uridine in mRNA + NADH + H(+)</text>
        <dbReference type="Rhea" id="RHEA:69851"/>
        <dbReference type="Rhea" id="RHEA-COMP:14658"/>
        <dbReference type="Rhea" id="RHEA-COMP:17789"/>
        <dbReference type="ChEBI" id="CHEBI:15378"/>
        <dbReference type="ChEBI" id="CHEBI:57540"/>
        <dbReference type="ChEBI" id="CHEBI:57945"/>
        <dbReference type="ChEBI" id="CHEBI:65315"/>
        <dbReference type="ChEBI" id="CHEBI:74443"/>
    </reaction>
    <physiologicalReaction direction="right-to-left" evidence="4">
        <dbReference type="Rhea" id="RHEA:69853"/>
    </physiologicalReaction>
</comment>
<dbReference type="PANTHER" id="PTHR45846">
    <property type="entry name" value="TRNA-DIHYDROURIDINE(47) SYNTHASE [NAD(P)(+)]-LIKE"/>
    <property type="match status" value="1"/>
</dbReference>
<dbReference type="Proteomes" id="UP000694405">
    <property type="component" value="Chromosome 19"/>
</dbReference>
<evidence type="ECO:0000259" key="7">
    <source>
        <dbReference type="Pfam" id="PF01207"/>
    </source>
</evidence>
<dbReference type="Pfam" id="PF01207">
    <property type="entry name" value="Dus"/>
    <property type="match status" value="1"/>
</dbReference>
<name>A0A8V5GNX9_MELUD</name>
<keyword evidence="9" id="KW-1185">Reference proteome</keyword>
<dbReference type="Gene3D" id="3.20.20.70">
    <property type="entry name" value="Aldolase class I"/>
    <property type="match status" value="2"/>
</dbReference>
<gene>
    <name evidence="8" type="primary">LOC101880788</name>
</gene>
<sequence>MEPTPAPAWPHSPVLQVLDVPLTVKIRTGVQEKINVAHKLIPRLREWGAAMVTVQGSLLWCLGNSRFQPKNEYSQLGCSSRGIPFPSLFLSASSWHSMRSLCAFPPQLHGRSREQRYTRSADWDYIAECAQVASPMPLFGNGDILSYEDANRAMQMGVSGIMIARGALIKPWLFTEIKEQRHWDISSSERFELLRDFTNYGLEHWGSDTQGVEKTRKFLLEWLSFLCRYIPVGLLEFLPQKINERPPYYMGRDYLETLMASQNVDDWIRIRSENTEPPGYRCLLH</sequence>
<feature type="domain" description="DUS-like FMN-binding" evidence="7">
    <location>
        <begin position="108"/>
        <end position="193"/>
    </location>
</feature>
<dbReference type="EC" id="1.3.1.89" evidence="2"/>
<dbReference type="PANTHER" id="PTHR45846:SF1">
    <property type="entry name" value="TRNA-DIHYDROURIDINE(47) SYNTHASE [NAD(P)(+)]-LIKE"/>
    <property type="match status" value="1"/>
</dbReference>
<evidence type="ECO:0000256" key="4">
    <source>
        <dbReference type="ARBA" id="ARBA00048342"/>
    </source>
</evidence>
<reference evidence="8" key="3">
    <citation type="submission" date="2025-09" db="UniProtKB">
        <authorList>
            <consortium name="Ensembl"/>
        </authorList>
    </citation>
    <scope>IDENTIFICATION</scope>
</reference>
<evidence type="ECO:0000256" key="3">
    <source>
        <dbReference type="ARBA" id="ARBA00048266"/>
    </source>
</evidence>
<dbReference type="SUPFAM" id="SSF51395">
    <property type="entry name" value="FMN-linked oxidoreductases"/>
    <property type="match status" value="1"/>
</dbReference>
<comment type="similarity">
    <text evidence="1">Belongs to the Dus family. Dus3 subfamily.</text>
</comment>
<accession>A0A8V5GNX9</accession>
<reference evidence="8" key="1">
    <citation type="submission" date="2020-03" db="EMBL/GenBank/DDBJ databases">
        <title>Melopsittacus undulatus (budgerigar) genome, bMelUnd1, maternal haplotype with Z.</title>
        <authorList>
            <person name="Gedman G."/>
            <person name="Mountcastle J."/>
            <person name="Haase B."/>
            <person name="Formenti G."/>
            <person name="Wright T."/>
            <person name="Apodaca J."/>
            <person name="Pelan S."/>
            <person name="Chow W."/>
            <person name="Rhie A."/>
            <person name="Howe K."/>
            <person name="Fedrigo O."/>
            <person name="Jarvis E.D."/>
        </authorList>
    </citation>
    <scope>NUCLEOTIDE SEQUENCE [LARGE SCALE GENOMIC DNA]</scope>
</reference>
<evidence type="ECO:0000313" key="9">
    <source>
        <dbReference type="Proteomes" id="UP000694405"/>
    </source>
</evidence>